<accession>A0A1F5USM3</accession>
<dbReference type="AlphaFoldDB" id="A0A1F5USM3"/>
<keyword evidence="3 7" id="KW-0489">Methyltransferase</keyword>
<dbReference type="InterPro" id="IPR029063">
    <property type="entry name" value="SAM-dependent_MTases_sf"/>
</dbReference>
<dbReference type="EC" id="2.1.1.182" evidence="7"/>
<keyword evidence="1 7" id="KW-0963">Cytoplasm</keyword>
<comment type="catalytic activity">
    <reaction evidence="7">
        <text>adenosine(1518)/adenosine(1519) in 16S rRNA + 4 S-adenosyl-L-methionine = N(6)-dimethyladenosine(1518)/N(6)-dimethyladenosine(1519) in 16S rRNA + 4 S-adenosyl-L-homocysteine + 4 H(+)</text>
        <dbReference type="Rhea" id="RHEA:19609"/>
        <dbReference type="Rhea" id="RHEA-COMP:10232"/>
        <dbReference type="Rhea" id="RHEA-COMP:10233"/>
        <dbReference type="ChEBI" id="CHEBI:15378"/>
        <dbReference type="ChEBI" id="CHEBI:57856"/>
        <dbReference type="ChEBI" id="CHEBI:59789"/>
        <dbReference type="ChEBI" id="CHEBI:74411"/>
        <dbReference type="ChEBI" id="CHEBI:74493"/>
        <dbReference type="EC" id="2.1.1.182"/>
    </reaction>
</comment>
<dbReference type="PANTHER" id="PTHR11727:SF7">
    <property type="entry name" value="DIMETHYLADENOSINE TRANSFERASE-RELATED"/>
    <property type="match status" value="1"/>
</dbReference>
<comment type="subcellular location">
    <subcellularLocation>
        <location evidence="7">Cytoplasm</location>
    </subcellularLocation>
</comment>
<dbReference type="SUPFAM" id="SSF53335">
    <property type="entry name" value="S-adenosyl-L-methionine-dependent methyltransferases"/>
    <property type="match status" value="1"/>
</dbReference>
<evidence type="ECO:0000313" key="10">
    <source>
        <dbReference type="EMBL" id="OGF54147.1"/>
    </source>
</evidence>
<evidence type="ECO:0000256" key="2">
    <source>
        <dbReference type="ARBA" id="ARBA00022552"/>
    </source>
</evidence>
<gene>
    <name evidence="7" type="primary">rsmA</name>
    <name evidence="7" type="synonym">ksgA</name>
    <name evidence="10" type="ORF">A2Z21_07180</name>
</gene>
<dbReference type="GO" id="GO:0005829">
    <property type="term" value="C:cytosol"/>
    <property type="evidence" value="ECO:0007669"/>
    <property type="project" value="TreeGrafter"/>
</dbReference>
<dbReference type="InterPro" id="IPR001737">
    <property type="entry name" value="KsgA/Erm"/>
</dbReference>
<dbReference type="InterPro" id="IPR023165">
    <property type="entry name" value="rRNA_Ade_diMease-like_C"/>
</dbReference>
<dbReference type="GO" id="GO:0052908">
    <property type="term" value="F:16S rRNA (adenine(1518)-N(6)/adenine(1519)-N(6))-dimethyltransferase activity"/>
    <property type="evidence" value="ECO:0007669"/>
    <property type="project" value="UniProtKB-EC"/>
</dbReference>
<evidence type="ECO:0000256" key="8">
    <source>
        <dbReference type="PROSITE-ProRule" id="PRU01026"/>
    </source>
</evidence>
<keyword evidence="2 7" id="KW-0698">rRNA processing</keyword>
<evidence type="ECO:0000256" key="6">
    <source>
        <dbReference type="ARBA" id="ARBA00022884"/>
    </source>
</evidence>
<dbReference type="SMART" id="SM00650">
    <property type="entry name" value="rADc"/>
    <property type="match status" value="1"/>
</dbReference>
<comment type="similarity">
    <text evidence="7">Belongs to the class I-like SAM-binding methyltransferase superfamily. rRNA adenine N(6)-methyltransferase family. RsmA subfamily.</text>
</comment>
<organism evidence="10 11">
    <name type="scientific">Fraserbacteria sp. (strain RBG_16_55_9)</name>
    <dbReference type="NCBI Taxonomy" id="1817864"/>
    <lineage>
        <taxon>Bacteria</taxon>
        <taxon>Candidatus Fraseribacteriota</taxon>
    </lineage>
</organism>
<evidence type="ECO:0000256" key="4">
    <source>
        <dbReference type="ARBA" id="ARBA00022679"/>
    </source>
</evidence>
<dbReference type="InterPro" id="IPR011530">
    <property type="entry name" value="rRNA_adenine_dimethylase"/>
</dbReference>
<proteinExistence type="inferred from homology"/>
<reference evidence="10 11" key="1">
    <citation type="journal article" date="2016" name="Nat. Commun.">
        <title>Thousands of microbial genomes shed light on interconnected biogeochemical processes in an aquifer system.</title>
        <authorList>
            <person name="Anantharaman K."/>
            <person name="Brown C.T."/>
            <person name="Hug L.A."/>
            <person name="Sharon I."/>
            <person name="Castelle C.J."/>
            <person name="Probst A.J."/>
            <person name="Thomas B.C."/>
            <person name="Singh A."/>
            <person name="Wilkins M.J."/>
            <person name="Karaoz U."/>
            <person name="Brodie E.L."/>
            <person name="Williams K.H."/>
            <person name="Hubbard S.S."/>
            <person name="Banfield J.F."/>
        </authorList>
    </citation>
    <scope>NUCLEOTIDE SEQUENCE [LARGE SCALE GENOMIC DNA]</scope>
    <source>
        <strain evidence="11">RBG_16_55_9</strain>
    </source>
</reference>
<dbReference type="PROSITE" id="PS01131">
    <property type="entry name" value="RRNA_A_DIMETH"/>
    <property type="match status" value="1"/>
</dbReference>
<dbReference type="HAMAP" id="MF_00607">
    <property type="entry name" value="16SrRNA_methyltr_A"/>
    <property type="match status" value="1"/>
</dbReference>
<evidence type="ECO:0000256" key="5">
    <source>
        <dbReference type="ARBA" id="ARBA00022691"/>
    </source>
</evidence>
<evidence type="ECO:0000256" key="3">
    <source>
        <dbReference type="ARBA" id="ARBA00022603"/>
    </source>
</evidence>
<keyword evidence="5 7" id="KW-0949">S-adenosyl-L-methionine</keyword>
<evidence type="ECO:0000259" key="9">
    <source>
        <dbReference type="SMART" id="SM00650"/>
    </source>
</evidence>
<feature type="binding site" evidence="7 8">
    <location>
        <position position="34"/>
    </location>
    <ligand>
        <name>S-adenosyl-L-methionine</name>
        <dbReference type="ChEBI" id="CHEBI:59789"/>
    </ligand>
</feature>
<dbReference type="Proteomes" id="UP000179157">
    <property type="component" value="Unassembled WGS sequence"/>
</dbReference>
<dbReference type="NCBIfam" id="TIGR00755">
    <property type="entry name" value="ksgA"/>
    <property type="match status" value="1"/>
</dbReference>
<feature type="binding site" evidence="7 8">
    <location>
        <position position="80"/>
    </location>
    <ligand>
        <name>S-adenosyl-L-methionine</name>
        <dbReference type="ChEBI" id="CHEBI:59789"/>
    </ligand>
</feature>
<dbReference type="Gene3D" id="1.10.8.100">
    <property type="entry name" value="Ribosomal RNA adenine dimethylase-like, domain 2"/>
    <property type="match status" value="1"/>
</dbReference>
<comment type="function">
    <text evidence="7">Specifically dimethylates two adjacent adenosines (A1518 and A1519) in the loop of a conserved hairpin near the 3'-end of 16S rRNA in the 30S particle. May play a critical role in biogenesis of 30S subunits.</text>
</comment>
<dbReference type="CDD" id="cd02440">
    <property type="entry name" value="AdoMet_MTases"/>
    <property type="match status" value="1"/>
</dbReference>
<evidence type="ECO:0000256" key="1">
    <source>
        <dbReference type="ARBA" id="ARBA00022490"/>
    </source>
</evidence>
<dbReference type="Gene3D" id="3.40.50.150">
    <property type="entry name" value="Vaccinia Virus protein VP39"/>
    <property type="match status" value="1"/>
</dbReference>
<comment type="caution">
    <text evidence="10">The sequence shown here is derived from an EMBL/GenBank/DDBJ whole genome shotgun (WGS) entry which is preliminary data.</text>
</comment>
<dbReference type="FunFam" id="3.40.50.150:FF:000023">
    <property type="entry name" value="Ribosomal RNA small subunit methyltransferase A"/>
    <property type="match status" value="1"/>
</dbReference>
<sequence length="297" mass="33166">MSMIRLKLSSPSVVRRLLSERGIRPRKRWGQNFLCDENVLEKIVKAAHLCPEDRVLEIGAGLGGLTQRLAPHAREVIAVEIDPLLLPILQEQLAEYPSVRIIHGDVLQLDWKALLTAGEKTIAMGNLPYGITSPLLEKLILHRDLFRQAVLMVQLEVAEKLLAPAGTRETSSLGIFVQAYCDVEQIARVSQNVFFPRPGVDSALLRLAFLTRPRFQASEESFLAVVHAGFGLRRKTLQRALALSPQLQLTSDQTRQLLQDAKIKGTRRGETLTIEEFDRLAQALEKARSSAQARQST</sequence>
<dbReference type="STRING" id="1817864.A2Z21_07180"/>
<evidence type="ECO:0000313" key="11">
    <source>
        <dbReference type="Proteomes" id="UP000179157"/>
    </source>
</evidence>
<dbReference type="EMBL" id="MFGX01000088">
    <property type="protein sequence ID" value="OGF54147.1"/>
    <property type="molecule type" value="Genomic_DNA"/>
</dbReference>
<dbReference type="PANTHER" id="PTHR11727">
    <property type="entry name" value="DIMETHYLADENOSINE TRANSFERASE"/>
    <property type="match status" value="1"/>
</dbReference>
<dbReference type="PROSITE" id="PS51689">
    <property type="entry name" value="SAM_RNA_A_N6_MT"/>
    <property type="match status" value="1"/>
</dbReference>
<feature type="binding site" evidence="7 8">
    <location>
        <position position="126"/>
    </location>
    <ligand>
        <name>S-adenosyl-L-methionine</name>
        <dbReference type="ChEBI" id="CHEBI:59789"/>
    </ligand>
</feature>
<keyword evidence="4 7" id="KW-0808">Transferase</keyword>
<feature type="binding site" evidence="7 8">
    <location>
        <position position="105"/>
    </location>
    <ligand>
        <name>S-adenosyl-L-methionine</name>
        <dbReference type="ChEBI" id="CHEBI:59789"/>
    </ligand>
</feature>
<name>A0A1F5USM3_FRAXR</name>
<feature type="binding site" evidence="7 8">
    <location>
        <position position="32"/>
    </location>
    <ligand>
        <name>S-adenosyl-L-methionine</name>
        <dbReference type="ChEBI" id="CHEBI:59789"/>
    </ligand>
</feature>
<feature type="binding site" evidence="7 8">
    <location>
        <position position="59"/>
    </location>
    <ligand>
        <name>S-adenosyl-L-methionine</name>
        <dbReference type="ChEBI" id="CHEBI:59789"/>
    </ligand>
</feature>
<protein>
    <recommendedName>
        <fullName evidence="7">Ribosomal RNA small subunit methyltransferase A</fullName>
        <ecNumber evidence="7">2.1.1.182</ecNumber>
    </recommendedName>
    <alternativeName>
        <fullName evidence="7">16S rRNA (adenine(1518)-N(6)/adenine(1519)-N(6))-dimethyltransferase</fullName>
    </alternativeName>
    <alternativeName>
        <fullName evidence="7">16S rRNA dimethyladenosine transferase</fullName>
    </alternativeName>
    <alternativeName>
        <fullName evidence="7">16S rRNA dimethylase</fullName>
    </alternativeName>
    <alternativeName>
        <fullName evidence="7">S-adenosylmethionine-6-N', N'-adenosyl(rRNA) dimethyltransferase</fullName>
    </alternativeName>
</protein>
<evidence type="ECO:0000256" key="7">
    <source>
        <dbReference type="HAMAP-Rule" id="MF_00607"/>
    </source>
</evidence>
<dbReference type="GO" id="GO:0003723">
    <property type="term" value="F:RNA binding"/>
    <property type="evidence" value="ECO:0007669"/>
    <property type="project" value="UniProtKB-UniRule"/>
</dbReference>
<dbReference type="InterPro" id="IPR020598">
    <property type="entry name" value="rRNA_Ade_methylase_Trfase_N"/>
</dbReference>
<feature type="domain" description="Ribosomal RNA adenine methylase transferase N-terminal" evidence="9">
    <location>
        <begin position="39"/>
        <end position="211"/>
    </location>
</feature>
<dbReference type="InterPro" id="IPR020596">
    <property type="entry name" value="rRNA_Ade_Mease_Trfase_CS"/>
</dbReference>
<dbReference type="Pfam" id="PF00398">
    <property type="entry name" value="RrnaAD"/>
    <property type="match status" value="1"/>
</dbReference>
<keyword evidence="6 7" id="KW-0694">RNA-binding</keyword>